<comment type="caution">
    <text evidence="1">The sequence shown here is derived from an EMBL/GenBank/DDBJ whole genome shotgun (WGS) entry which is preliminary data.</text>
</comment>
<dbReference type="InterPro" id="IPR036388">
    <property type="entry name" value="WH-like_DNA-bd_sf"/>
</dbReference>
<dbReference type="Proteomes" id="UP001501710">
    <property type="component" value="Unassembled WGS sequence"/>
</dbReference>
<name>A0ABP8C2G4_9ACTN</name>
<accession>A0ABP8C2G4</accession>
<dbReference type="Gene3D" id="1.10.10.10">
    <property type="entry name" value="Winged helix-like DNA-binding domain superfamily/Winged helix DNA-binding domain"/>
    <property type="match status" value="1"/>
</dbReference>
<dbReference type="SUPFAM" id="SSF46689">
    <property type="entry name" value="Homeodomain-like"/>
    <property type="match status" value="1"/>
</dbReference>
<dbReference type="InterPro" id="IPR002514">
    <property type="entry name" value="Transposase_8"/>
</dbReference>
<evidence type="ECO:0000313" key="2">
    <source>
        <dbReference type="Proteomes" id="UP001501710"/>
    </source>
</evidence>
<gene>
    <name evidence="1" type="ORF">GCM10022254_32020</name>
</gene>
<keyword evidence="2" id="KW-1185">Reference proteome</keyword>
<evidence type="ECO:0000313" key="1">
    <source>
        <dbReference type="EMBL" id="GAA4232369.1"/>
    </source>
</evidence>
<dbReference type="Pfam" id="PF01527">
    <property type="entry name" value="HTH_Tnp_1"/>
    <property type="match status" value="1"/>
</dbReference>
<organism evidence="1 2">
    <name type="scientific">Actinomadura meridiana</name>
    <dbReference type="NCBI Taxonomy" id="559626"/>
    <lineage>
        <taxon>Bacteria</taxon>
        <taxon>Bacillati</taxon>
        <taxon>Actinomycetota</taxon>
        <taxon>Actinomycetes</taxon>
        <taxon>Streptosporangiales</taxon>
        <taxon>Thermomonosporaceae</taxon>
        <taxon>Actinomadura</taxon>
    </lineage>
</organism>
<dbReference type="EMBL" id="BAABAS010000006">
    <property type="protein sequence ID" value="GAA4232369.1"/>
    <property type="molecule type" value="Genomic_DNA"/>
</dbReference>
<protein>
    <submittedName>
        <fullName evidence="1">Transposase</fullName>
    </submittedName>
</protein>
<dbReference type="RefSeq" id="WP_344896805.1">
    <property type="nucleotide sequence ID" value="NZ_BAABAS010000006.1"/>
</dbReference>
<reference evidence="2" key="1">
    <citation type="journal article" date="2019" name="Int. J. Syst. Evol. Microbiol.">
        <title>The Global Catalogue of Microorganisms (GCM) 10K type strain sequencing project: providing services to taxonomists for standard genome sequencing and annotation.</title>
        <authorList>
            <consortium name="The Broad Institute Genomics Platform"/>
            <consortium name="The Broad Institute Genome Sequencing Center for Infectious Disease"/>
            <person name="Wu L."/>
            <person name="Ma J."/>
        </authorList>
    </citation>
    <scope>NUCLEOTIDE SEQUENCE [LARGE SCALE GENOMIC DNA]</scope>
    <source>
        <strain evidence="2">JCM 17440</strain>
    </source>
</reference>
<proteinExistence type="predicted"/>
<dbReference type="InterPro" id="IPR009057">
    <property type="entry name" value="Homeodomain-like_sf"/>
</dbReference>
<sequence length="113" mass="12765">MAAPRKYSREVRERAVHLVLDGDRPIAQVARAVGVHRETLRLWVREARETIGEDGPPACDPDELVRLRKENAELKRINDLLRAALVFFASELARLRLLDSPAVPARVRLGADH</sequence>